<dbReference type="Proteomes" id="UP001163046">
    <property type="component" value="Unassembled WGS sequence"/>
</dbReference>
<dbReference type="InterPro" id="IPR036872">
    <property type="entry name" value="CH_dom_sf"/>
</dbReference>
<protein>
    <submittedName>
        <fullName evidence="2">Transgelin-3</fullName>
    </submittedName>
</protein>
<keyword evidence="3" id="KW-1185">Reference proteome</keyword>
<dbReference type="GO" id="GO:0007015">
    <property type="term" value="P:actin filament organization"/>
    <property type="evidence" value="ECO:0007669"/>
    <property type="project" value="TreeGrafter"/>
</dbReference>
<reference evidence="2" key="1">
    <citation type="submission" date="2023-01" db="EMBL/GenBank/DDBJ databases">
        <title>Genome assembly of the deep-sea coral Lophelia pertusa.</title>
        <authorList>
            <person name="Herrera S."/>
            <person name="Cordes E."/>
        </authorList>
    </citation>
    <scope>NUCLEOTIDE SEQUENCE</scope>
    <source>
        <strain evidence="2">USNM1676648</strain>
        <tissue evidence="2">Polyp</tissue>
    </source>
</reference>
<dbReference type="PRINTS" id="PR00888">
    <property type="entry name" value="SM22CALPONIN"/>
</dbReference>
<dbReference type="GO" id="GO:0015629">
    <property type="term" value="C:actin cytoskeleton"/>
    <property type="evidence" value="ECO:0007669"/>
    <property type="project" value="TreeGrafter"/>
</dbReference>
<dbReference type="InterPro" id="IPR003096">
    <property type="entry name" value="SM22_calponin"/>
</dbReference>
<dbReference type="PROSITE" id="PS50021">
    <property type="entry name" value="CH"/>
    <property type="match status" value="1"/>
</dbReference>
<dbReference type="GO" id="GO:0051015">
    <property type="term" value="F:actin filament binding"/>
    <property type="evidence" value="ECO:0007669"/>
    <property type="project" value="TreeGrafter"/>
</dbReference>
<dbReference type="EMBL" id="MU827321">
    <property type="protein sequence ID" value="KAJ7357448.1"/>
    <property type="molecule type" value="Genomic_DNA"/>
</dbReference>
<dbReference type="AlphaFoldDB" id="A0A9W9YPQ6"/>
<organism evidence="2 3">
    <name type="scientific">Desmophyllum pertusum</name>
    <dbReference type="NCBI Taxonomy" id="174260"/>
    <lineage>
        <taxon>Eukaryota</taxon>
        <taxon>Metazoa</taxon>
        <taxon>Cnidaria</taxon>
        <taxon>Anthozoa</taxon>
        <taxon>Hexacorallia</taxon>
        <taxon>Scleractinia</taxon>
        <taxon>Caryophylliina</taxon>
        <taxon>Caryophylliidae</taxon>
        <taxon>Desmophyllum</taxon>
    </lineage>
</organism>
<dbReference type="InterPro" id="IPR001715">
    <property type="entry name" value="CH_dom"/>
</dbReference>
<dbReference type="InterPro" id="IPR050606">
    <property type="entry name" value="Calponin-like"/>
</dbReference>
<proteinExistence type="predicted"/>
<gene>
    <name evidence="2" type="primary">TAGLN3_2</name>
    <name evidence="2" type="ORF">OS493_024964</name>
</gene>
<sequence length="128" mass="14212">MSRPKGFGLTSELENKKRVAYDCELAKKACEWMNEVCKTATPEYCVDFAGDYSWEGTHQKLKDGKLLIAAANIVAPDKKKKIQTLNSPFKLMENIGNFLAIADGIGVSSTDLFQTASLYDGNRLELSR</sequence>
<evidence type="ECO:0000259" key="1">
    <source>
        <dbReference type="PROSITE" id="PS50021"/>
    </source>
</evidence>
<dbReference type="SMART" id="SM00033">
    <property type="entry name" value="CH"/>
    <property type="match status" value="1"/>
</dbReference>
<evidence type="ECO:0000313" key="2">
    <source>
        <dbReference type="EMBL" id="KAJ7357448.1"/>
    </source>
</evidence>
<feature type="domain" description="Calponin-homology (CH)" evidence="1">
    <location>
        <begin position="23"/>
        <end position="128"/>
    </location>
</feature>
<dbReference type="Pfam" id="PF00307">
    <property type="entry name" value="CH"/>
    <property type="match status" value="1"/>
</dbReference>
<evidence type="ECO:0000313" key="3">
    <source>
        <dbReference type="Proteomes" id="UP001163046"/>
    </source>
</evidence>
<dbReference type="Gene3D" id="1.10.418.10">
    <property type="entry name" value="Calponin-like domain"/>
    <property type="match status" value="1"/>
</dbReference>
<name>A0A9W9YPQ6_9CNID</name>
<comment type="caution">
    <text evidence="2">The sequence shown here is derived from an EMBL/GenBank/DDBJ whole genome shotgun (WGS) entry which is preliminary data.</text>
</comment>
<dbReference type="PANTHER" id="PTHR47385:SF14">
    <property type="entry name" value="TRANSGELIN"/>
    <property type="match status" value="1"/>
</dbReference>
<dbReference type="OrthoDB" id="21595at2759"/>
<dbReference type="SUPFAM" id="SSF47576">
    <property type="entry name" value="Calponin-homology domain, CH-domain"/>
    <property type="match status" value="1"/>
</dbReference>
<dbReference type="PANTHER" id="PTHR47385">
    <property type="entry name" value="CALPONIN"/>
    <property type="match status" value="1"/>
</dbReference>
<accession>A0A9W9YPQ6</accession>